<dbReference type="AlphaFoldDB" id="A0A1N7K2X2"/>
<reference evidence="2 3" key="1">
    <citation type="submission" date="2017-01" db="EMBL/GenBank/DDBJ databases">
        <authorList>
            <person name="Mah S.A."/>
            <person name="Swanson W.J."/>
            <person name="Moy G.W."/>
            <person name="Vacquier V.D."/>
        </authorList>
    </citation>
    <scope>NUCLEOTIDE SEQUENCE [LARGE SCALE GENOMIC DNA]</scope>
    <source>
        <strain evidence="2 3">DSM 11589</strain>
    </source>
</reference>
<accession>A0A1N7K2X2</accession>
<dbReference type="OrthoDB" id="7360484at2"/>
<proteinExistence type="predicted"/>
<keyword evidence="1" id="KW-0732">Signal</keyword>
<feature type="chain" id="PRO_5013156616" description="Protease inhibitor Inh" evidence="1">
    <location>
        <begin position="26"/>
        <end position="131"/>
    </location>
</feature>
<evidence type="ECO:0000313" key="2">
    <source>
        <dbReference type="EMBL" id="SIS55952.1"/>
    </source>
</evidence>
<evidence type="ECO:0008006" key="4">
    <source>
        <dbReference type="Google" id="ProtNLM"/>
    </source>
</evidence>
<dbReference type="EMBL" id="FTOA01000002">
    <property type="protein sequence ID" value="SIS55952.1"/>
    <property type="molecule type" value="Genomic_DNA"/>
</dbReference>
<protein>
    <recommendedName>
        <fullName evidence="4">Protease inhibitor Inh</fullName>
    </recommendedName>
</protein>
<feature type="signal peptide" evidence="1">
    <location>
        <begin position="1"/>
        <end position="25"/>
    </location>
</feature>
<name>A0A1N7K2X2_9PROT</name>
<evidence type="ECO:0000256" key="1">
    <source>
        <dbReference type="SAM" id="SignalP"/>
    </source>
</evidence>
<organism evidence="2 3">
    <name type="scientific">Insolitispirillum peregrinum</name>
    <dbReference type="NCBI Taxonomy" id="80876"/>
    <lineage>
        <taxon>Bacteria</taxon>
        <taxon>Pseudomonadati</taxon>
        <taxon>Pseudomonadota</taxon>
        <taxon>Alphaproteobacteria</taxon>
        <taxon>Rhodospirillales</taxon>
        <taxon>Novispirillaceae</taxon>
        <taxon>Insolitispirillum</taxon>
    </lineage>
</organism>
<dbReference type="Proteomes" id="UP000185678">
    <property type="component" value="Unassembled WGS sequence"/>
</dbReference>
<keyword evidence="3" id="KW-1185">Reference proteome</keyword>
<dbReference type="RefSeq" id="WP_076399424.1">
    <property type="nucleotide sequence ID" value="NZ_FTOA01000002.1"/>
</dbReference>
<gene>
    <name evidence="2" type="ORF">SAMN05421779_102583</name>
</gene>
<evidence type="ECO:0000313" key="3">
    <source>
        <dbReference type="Proteomes" id="UP000185678"/>
    </source>
</evidence>
<sequence length="131" mass="14602">MVRAPLIALLATIASVLVVSEPVQAQQYTWVNDVPGSLKGTWVVQGQQCSDPDSQLAIFSDGGYRWRKSRTEWGFARGKYSSISPQSATVYFRLQRLVEQEEPDFSITAGGNELKKYSFGSGSMQRYDKCP</sequence>